<evidence type="ECO:0000313" key="2">
    <source>
        <dbReference type="Proteomes" id="UP000708208"/>
    </source>
</evidence>
<protein>
    <submittedName>
        <fullName evidence="1">Uncharacterized protein</fullName>
    </submittedName>
</protein>
<reference evidence="1" key="1">
    <citation type="submission" date="2021-06" db="EMBL/GenBank/DDBJ databases">
        <authorList>
            <person name="Hodson N. C."/>
            <person name="Mongue J. A."/>
            <person name="Jaron S. K."/>
        </authorList>
    </citation>
    <scope>NUCLEOTIDE SEQUENCE</scope>
</reference>
<organism evidence="1 2">
    <name type="scientific">Allacma fusca</name>
    <dbReference type="NCBI Taxonomy" id="39272"/>
    <lineage>
        <taxon>Eukaryota</taxon>
        <taxon>Metazoa</taxon>
        <taxon>Ecdysozoa</taxon>
        <taxon>Arthropoda</taxon>
        <taxon>Hexapoda</taxon>
        <taxon>Collembola</taxon>
        <taxon>Symphypleona</taxon>
        <taxon>Sminthuridae</taxon>
        <taxon>Allacma</taxon>
    </lineage>
</organism>
<keyword evidence="2" id="KW-1185">Reference proteome</keyword>
<feature type="non-terminal residue" evidence="1">
    <location>
        <position position="1"/>
    </location>
</feature>
<evidence type="ECO:0000313" key="1">
    <source>
        <dbReference type="EMBL" id="CAG7815347.1"/>
    </source>
</evidence>
<gene>
    <name evidence="1" type="ORF">AFUS01_LOCUS26032</name>
</gene>
<accession>A0A8J2KF74</accession>
<name>A0A8J2KF74_9HEXA</name>
<comment type="caution">
    <text evidence="1">The sequence shown here is derived from an EMBL/GenBank/DDBJ whole genome shotgun (WGS) entry which is preliminary data.</text>
</comment>
<dbReference type="Proteomes" id="UP000708208">
    <property type="component" value="Unassembled WGS sequence"/>
</dbReference>
<dbReference type="AlphaFoldDB" id="A0A8J2KF74"/>
<dbReference type="EMBL" id="CAJVCH010342321">
    <property type="protein sequence ID" value="CAG7815347.1"/>
    <property type="molecule type" value="Genomic_DNA"/>
</dbReference>
<proteinExistence type="predicted"/>
<sequence length="45" mass="5074">VVKGKDLTKVKSKSAPSRNSTCIRIGLKKHLQCLIYSLRMKEDVT</sequence>